<dbReference type="Proteomes" id="UP000596857">
    <property type="component" value="Unassembled WGS sequence"/>
</dbReference>
<name>A0ABX1YFN7_9BACL</name>
<gene>
    <name evidence="2" type="ORF">GC101_13105</name>
</gene>
<protein>
    <submittedName>
        <fullName evidence="2">GNAT family N-acetyltransferase</fullName>
    </submittedName>
</protein>
<sequence>MRLGQRITLFRYEEKHEETFKDQLLSFQLPPEQAEFTGLPEQTLQDACTDAGKMGVVIAQGDRAVGFFVLHTGEDIADFFQDYSGAVLLRAFLMDYACQGQGFAKAAMALLPDFVRRHYPEAEQIVLAVNERNIPAGQLYARAGFQDYGLRRSGSKGTQLILQYVLATEPVAPAAHG</sequence>
<dbReference type="InterPro" id="IPR000182">
    <property type="entry name" value="GNAT_dom"/>
</dbReference>
<dbReference type="Pfam" id="PF00583">
    <property type="entry name" value="Acetyltransf_1"/>
    <property type="match status" value="1"/>
</dbReference>
<dbReference type="SUPFAM" id="SSF55729">
    <property type="entry name" value="Acyl-CoA N-acyltransferases (Nat)"/>
    <property type="match status" value="1"/>
</dbReference>
<evidence type="ECO:0000313" key="2">
    <source>
        <dbReference type="EMBL" id="NOU79813.1"/>
    </source>
</evidence>
<evidence type="ECO:0000259" key="1">
    <source>
        <dbReference type="PROSITE" id="PS51186"/>
    </source>
</evidence>
<comment type="caution">
    <text evidence="2">The sequence shown here is derived from an EMBL/GenBank/DDBJ whole genome shotgun (WGS) entry which is preliminary data.</text>
</comment>
<organism evidence="2 3">
    <name type="scientific">Paenibacillus phytohabitans</name>
    <dbReference type="NCBI Taxonomy" id="2654978"/>
    <lineage>
        <taxon>Bacteria</taxon>
        <taxon>Bacillati</taxon>
        <taxon>Bacillota</taxon>
        <taxon>Bacilli</taxon>
        <taxon>Bacillales</taxon>
        <taxon>Paenibacillaceae</taxon>
        <taxon>Paenibacillus</taxon>
    </lineage>
</organism>
<proteinExistence type="predicted"/>
<feature type="domain" description="N-acetyltransferase" evidence="1">
    <location>
        <begin position="7"/>
        <end position="167"/>
    </location>
</feature>
<accession>A0ABX1YFN7</accession>
<reference evidence="2 3" key="1">
    <citation type="submission" date="2019-10" db="EMBL/GenBank/DDBJ databases">
        <title>Description of Paenibacillus terricola sp. nov.</title>
        <authorList>
            <person name="Carlier A."/>
            <person name="Qi S."/>
        </authorList>
    </citation>
    <scope>NUCLEOTIDE SEQUENCE [LARGE SCALE GENOMIC DNA]</scope>
    <source>
        <strain evidence="2 3">LMG 31459</strain>
    </source>
</reference>
<dbReference type="Gene3D" id="3.40.630.30">
    <property type="match status" value="1"/>
</dbReference>
<dbReference type="RefSeq" id="WP_171717625.1">
    <property type="nucleotide sequence ID" value="NZ_WHOB01000035.1"/>
</dbReference>
<dbReference type="PROSITE" id="PS51186">
    <property type="entry name" value="GNAT"/>
    <property type="match status" value="1"/>
</dbReference>
<evidence type="ECO:0000313" key="3">
    <source>
        <dbReference type="Proteomes" id="UP000596857"/>
    </source>
</evidence>
<dbReference type="EMBL" id="WHOB01000035">
    <property type="protein sequence ID" value="NOU79813.1"/>
    <property type="molecule type" value="Genomic_DNA"/>
</dbReference>
<keyword evidence="3" id="KW-1185">Reference proteome</keyword>
<dbReference type="InterPro" id="IPR016181">
    <property type="entry name" value="Acyl_CoA_acyltransferase"/>
</dbReference>